<dbReference type="CDD" id="cd05936">
    <property type="entry name" value="FC-FACS_FadD_like"/>
    <property type="match status" value="1"/>
</dbReference>
<accession>A0ABP2UKA4</accession>
<evidence type="ECO:0000313" key="11">
    <source>
        <dbReference type="Proteomes" id="UP000013024"/>
    </source>
</evidence>
<dbReference type="Proteomes" id="UP000013024">
    <property type="component" value="Unassembled WGS sequence"/>
</dbReference>
<evidence type="ECO:0000256" key="1">
    <source>
        <dbReference type="ARBA" id="ARBA00004170"/>
    </source>
</evidence>
<evidence type="ECO:0000256" key="6">
    <source>
        <dbReference type="ARBA" id="ARBA00039545"/>
    </source>
</evidence>
<organism evidence="10 11">
    <name type="scientific">Acinetobacter calcoaceticus DSM 30006 = CIP 81.8</name>
    <dbReference type="NCBI Taxonomy" id="981331"/>
    <lineage>
        <taxon>Bacteria</taxon>
        <taxon>Pseudomonadati</taxon>
        <taxon>Pseudomonadota</taxon>
        <taxon>Gammaproteobacteria</taxon>
        <taxon>Moraxellales</taxon>
        <taxon>Moraxellaceae</taxon>
        <taxon>Acinetobacter</taxon>
        <taxon>Acinetobacter calcoaceticus/baumannii complex</taxon>
    </lineage>
</organism>
<reference evidence="10 11" key="1">
    <citation type="submission" date="2013-02" db="EMBL/GenBank/DDBJ databases">
        <title>The Genome Sequence of Acinetobacter calcoaceticus CIP 81.8.</title>
        <authorList>
            <consortium name="The Broad Institute Genome Sequencing Platform"/>
            <consortium name="The Broad Institute Genome Sequencing Center for Infectious Disease"/>
            <person name="Cerqueira G."/>
            <person name="Feldgarden M."/>
            <person name="Courvalin P."/>
            <person name="Perichon B."/>
            <person name="Grillot-Courvalin C."/>
            <person name="Clermont D."/>
            <person name="Rocha E."/>
            <person name="Yoon E.-J."/>
            <person name="Nemec A."/>
            <person name="Walker B."/>
            <person name="Young S.K."/>
            <person name="Zeng Q."/>
            <person name="Gargeya S."/>
            <person name="Fitzgerald M."/>
            <person name="Haas B."/>
            <person name="Abouelleil A."/>
            <person name="Alvarado L."/>
            <person name="Arachchi H.M."/>
            <person name="Berlin A.M."/>
            <person name="Chapman S.B."/>
            <person name="Dewar J."/>
            <person name="Goldberg J."/>
            <person name="Griggs A."/>
            <person name="Gujja S."/>
            <person name="Hansen M."/>
            <person name="Howarth C."/>
            <person name="Imamovic A."/>
            <person name="Larimer J."/>
            <person name="McCowan C."/>
            <person name="Murphy C."/>
            <person name="Neiman D."/>
            <person name="Pearson M."/>
            <person name="Priest M."/>
            <person name="Roberts A."/>
            <person name="Saif S."/>
            <person name="Shea T."/>
            <person name="Sisk P."/>
            <person name="Sykes S."/>
            <person name="Wortman J."/>
            <person name="Nusbaum C."/>
            <person name="Birren B."/>
        </authorList>
    </citation>
    <scope>NUCLEOTIDE SEQUENCE [LARGE SCALE GENOMIC DNA]</scope>
    <source>
        <strain evidence="10 11">CIP 81.8</strain>
    </source>
</reference>
<dbReference type="PANTHER" id="PTHR43767">
    <property type="entry name" value="LONG-CHAIN-FATTY-ACID--COA LIGASE"/>
    <property type="match status" value="1"/>
</dbReference>
<proteinExistence type="predicted"/>
<evidence type="ECO:0000256" key="3">
    <source>
        <dbReference type="ARBA" id="ARBA00022598"/>
    </source>
</evidence>
<dbReference type="InterPro" id="IPR025110">
    <property type="entry name" value="AMP-bd_C"/>
</dbReference>
<dbReference type="InterPro" id="IPR042099">
    <property type="entry name" value="ANL_N_sf"/>
</dbReference>
<feature type="domain" description="AMP-binding enzyme C-terminal" evidence="9">
    <location>
        <begin position="475"/>
        <end position="549"/>
    </location>
</feature>
<dbReference type="Pfam" id="PF13193">
    <property type="entry name" value="AMP-binding_C"/>
    <property type="match status" value="1"/>
</dbReference>
<evidence type="ECO:0000256" key="7">
    <source>
        <dbReference type="ARBA" id="ARBA00042773"/>
    </source>
</evidence>
<dbReference type="RefSeq" id="WP_005045255.1">
    <property type="nucleotide sequence ID" value="NZ_KB849779.1"/>
</dbReference>
<evidence type="ECO:0000256" key="4">
    <source>
        <dbReference type="ARBA" id="ARBA00023136"/>
    </source>
</evidence>
<dbReference type="EC" id="6.2.1.3" evidence="5"/>
<dbReference type="NCBIfam" id="NF005463">
    <property type="entry name" value="PRK07059.1"/>
    <property type="match status" value="1"/>
</dbReference>
<sequence length="559" mass="61575">MEKIWFAEYQKTGIPETVELPAENTSLVDIFESNFQKFGSRDAFIFMDKAMSFNELELASRKFATYLQNLGLAKGTRVAVMMPNVLQYPVVALAVLRAGLVLVNVNPLYTARELEHQLNDSGAEVLVIIENFASVYQSILGKTPVKHVVIATVGDMLGTLKGTLVNFVLRKVRKQIPAWNIPGHVKFNSALNKESPSNYKRPTLTLSDTAVLQYTGGTTGVSKGAELTHLNLVANLLQCDGIFQSKFGANDGAKGDRIVCALPLYHIFAFMVCAMYGMYKGQANILIPNPRDLPAVINELRKYQPSFFPAVNTLFNALVNNEEFRQLDHSKLKMAMGGGMAVLSFTAEAWKKITGTTIIEGYGLSETSPVATANPPASTEFSGTIGIPLPLTEVAILDDDGKEVALGEQGEISIRGPQVMKGYWKRPDETAKVMTADGFFRTGDIGVMDSRGYTKIVDRKKDMILVSGFNVYPSEIEEVIAKHPKVLEVAAIGVPDEKSGEVPKLFIVKKDQSLTTEEVLSFAKENLTGYKRPRYVEFMDELPKSNVGKILRKDLRKPA</sequence>
<dbReference type="Gene3D" id="3.30.300.30">
    <property type="match status" value="1"/>
</dbReference>
<comment type="pathway">
    <text evidence="2">Lipid metabolism; fatty acid beta-oxidation.</text>
</comment>
<evidence type="ECO:0000256" key="5">
    <source>
        <dbReference type="ARBA" id="ARBA00026121"/>
    </source>
</evidence>
<keyword evidence="11" id="KW-1185">Reference proteome</keyword>
<evidence type="ECO:0000256" key="2">
    <source>
        <dbReference type="ARBA" id="ARBA00005005"/>
    </source>
</evidence>
<keyword evidence="3" id="KW-0436">Ligase</keyword>
<evidence type="ECO:0000259" key="8">
    <source>
        <dbReference type="Pfam" id="PF00501"/>
    </source>
</evidence>
<dbReference type="Pfam" id="PF00501">
    <property type="entry name" value="AMP-binding"/>
    <property type="match status" value="1"/>
</dbReference>
<feature type="domain" description="AMP-dependent synthetase/ligase" evidence="8">
    <location>
        <begin position="31"/>
        <end position="424"/>
    </location>
</feature>
<evidence type="ECO:0000313" key="10">
    <source>
        <dbReference type="EMBL" id="ENW01516.1"/>
    </source>
</evidence>
<dbReference type="GeneID" id="92921285"/>
<dbReference type="InterPro" id="IPR020845">
    <property type="entry name" value="AMP-binding_CS"/>
</dbReference>
<gene>
    <name evidence="10" type="ORF">F936_00928</name>
</gene>
<dbReference type="PROSITE" id="PS00455">
    <property type="entry name" value="AMP_BINDING"/>
    <property type="match status" value="1"/>
</dbReference>
<name>A0ABP2UKA4_ACICA</name>
<dbReference type="InterPro" id="IPR050237">
    <property type="entry name" value="ATP-dep_AMP-bd_enzyme"/>
</dbReference>
<keyword evidence="4" id="KW-0472">Membrane</keyword>
<dbReference type="Gene3D" id="3.40.50.12780">
    <property type="entry name" value="N-terminal domain of ligase-like"/>
    <property type="match status" value="1"/>
</dbReference>
<dbReference type="InterPro" id="IPR045851">
    <property type="entry name" value="AMP-bd_C_sf"/>
</dbReference>
<dbReference type="SUPFAM" id="SSF56801">
    <property type="entry name" value="Acetyl-CoA synthetase-like"/>
    <property type="match status" value="1"/>
</dbReference>
<protein>
    <recommendedName>
        <fullName evidence="6">Long-chain-fatty-acid--CoA ligase</fullName>
        <ecNumber evidence="5">6.2.1.3</ecNumber>
    </recommendedName>
    <alternativeName>
        <fullName evidence="7">Long-chain acyl-CoA synthetase</fullName>
    </alternativeName>
</protein>
<dbReference type="EMBL" id="APQI01000002">
    <property type="protein sequence ID" value="ENW01516.1"/>
    <property type="molecule type" value="Genomic_DNA"/>
</dbReference>
<dbReference type="InterPro" id="IPR000873">
    <property type="entry name" value="AMP-dep_synth/lig_dom"/>
</dbReference>
<comment type="caution">
    <text evidence="10">The sequence shown here is derived from an EMBL/GenBank/DDBJ whole genome shotgun (WGS) entry which is preliminary data.</text>
</comment>
<comment type="subcellular location">
    <subcellularLocation>
        <location evidence="1">Membrane</location>
        <topology evidence="1">Peripheral membrane protein</topology>
    </subcellularLocation>
</comment>
<dbReference type="PANTHER" id="PTHR43767:SF8">
    <property type="entry name" value="LONG-CHAIN-FATTY-ACID--COA LIGASE"/>
    <property type="match status" value="1"/>
</dbReference>
<evidence type="ECO:0000259" key="9">
    <source>
        <dbReference type="Pfam" id="PF13193"/>
    </source>
</evidence>